<protein>
    <submittedName>
        <fullName evidence="1">Nucleotide pyrophosphohydrolase</fullName>
    </submittedName>
</protein>
<evidence type="ECO:0000313" key="1">
    <source>
        <dbReference type="EMBL" id="RXJ67930.1"/>
    </source>
</evidence>
<dbReference type="GO" id="GO:0047429">
    <property type="term" value="F:nucleoside triphosphate diphosphatase activity"/>
    <property type="evidence" value="ECO:0007669"/>
    <property type="project" value="InterPro"/>
</dbReference>
<evidence type="ECO:0000313" key="2">
    <source>
        <dbReference type="Proteomes" id="UP000290172"/>
    </source>
</evidence>
<dbReference type="InterPro" id="IPR052555">
    <property type="entry name" value="dCTP_Pyrophosphatase"/>
</dbReference>
<name>A0A4Q0YC40_9BACT</name>
<dbReference type="PIRSF" id="PIRSF029826">
    <property type="entry name" value="UCP029826_pph"/>
    <property type="match status" value="1"/>
</dbReference>
<accession>A0A4Q0YC40</accession>
<dbReference type="Pfam" id="PF12643">
    <property type="entry name" value="MazG-like"/>
    <property type="match status" value="1"/>
</dbReference>
<dbReference type="GO" id="GO:0009143">
    <property type="term" value="P:nucleoside triphosphate catabolic process"/>
    <property type="evidence" value="ECO:0007669"/>
    <property type="project" value="InterPro"/>
</dbReference>
<dbReference type="RefSeq" id="WP_128981254.1">
    <property type="nucleotide sequence ID" value="NZ_PDKJ01000007.1"/>
</dbReference>
<gene>
    <name evidence="1" type="ORF">CRV08_08935</name>
</gene>
<sequence length="115" mass="13622">MDMKKIESLINKFSTQRDWEKFHNPKNLAMALSVEASELVEIFQWLDFEQAANLQGEKKEHAKQEIADIAVYLIRICMHYNIDLEEAIVEKMKLNEKKYPLFDEQGNKIEYGKKK</sequence>
<dbReference type="Gene3D" id="1.10.287.1080">
    <property type="entry name" value="MazG-like"/>
    <property type="match status" value="1"/>
</dbReference>
<dbReference type="InterPro" id="IPR025984">
    <property type="entry name" value="DCTPP"/>
</dbReference>
<dbReference type="AlphaFoldDB" id="A0A4Q0YC40"/>
<dbReference type="SUPFAM" id="SSF101386">
    <property type="entry name" value="all-alpha NTP pyrophosphatases"/>
    <property type="match status" value="1"/>
</dbReference>
<dbReference type="CDD" id="cd11537">
    <property type="entry name" value="NTP-PPase_RS21-C6_like"/>
    <property type="match status" value="1"/>
</dbReference>
<reference evidence="1 2" key="1">
    <citation type="submission" date="2017-10" db="EMBL/GenBank/DDBJ databases">
        <title>Genomics of the genus Arcobacter.</title>
        <authorList>
            <person name="Perez-Cataluna A."/>
            <person name="Figueras M.J."/>
        </authorList>
    </citation>
    <scope>NUCLEOTIDE SEQUENCE [LARGE SCALE GENOMIC DNA]</scope>
    <source>
        <strain evidence="1 2">CECT 8993</strain>
    </source>
</reference>
<dbReference type="Proteomes" id="UP000290172">
    <property type="component" value="Unassembled WGS sequence"/>
</dbReference>
<dbReference type="PANTHER" id="PTHR46523:SF1">
    <property type="entry name" value="DCTP PYROPHOSPHATASE 1"/>
    <property type="match status" value="1"/>
</dbReference>
<dbReference type="EMBL" id="PDKJ01000007">
    <property type="protein sequence ID" value="RXJ67930.1"/>
    <property type="molecule type" value="Genomic_DNA"/>
</dbReference>
<organism evidence="1 2">
    <name type="scientific">Halarcobacter ebronensis</name>
    <dbReference type="NCBI Taxonomy" id="1462615"/>
    <lineage>
        <taxon>Bacteria</taxon>
        <taxon>Pseudomonadati</taxon>
        <taxon>Campylobacterota</taxon>
        <taxon>Epsilonproteobacteria</taxon>
        <taxon>Campylobacterales</taxon>
        <taxon>Arcobacteraceae</taxon>
        <taxon>Halarcobacter</taxon>
    </lineage>
</organism>
<proteinExistence type="predicted"/>
<comment type="caution">
    <text evidence="1">The sequence shown here is derived from an EMBL/GenBank/DDBJ whole genome shotgun (WGS) entry which is preliminary data.</text>
</comment>
<keyword evidence="1" id="KW-0378">Hydrolase</keyword>
<dbReference type="PANTHER" id="PTHR46523">
    <property type="entry name" value="DCTP PYROPHOSPHATASE 1"/>
    <property type="match status" value="1"/>
</dbReference>